<dbReference type="PANTHER" id="PTHR44068:SF11">
    <property type="entry name" value="GERANYL DIPHOSPHATE 2-C-METHYLTRANSFERASE"/>
    <property type="match status" value="1"/>
</dbReference>
<evidence type="ECO:0000313" key="3">
    <source>
        <dbReference type="Proteomes" id="UP000177932"/>
    </source>
</evidence>
<sequence length="241" mass="27694">MDEALSRKEKWEKYAKEVDTETVSKRASFEFTVENFFNLSGEKKTGRLLDAGCGFGEIDILVAQRSDFEITACDISEKCVEIAKQKAYLSGAGNKIKFEVADVYRLPYEDNYFDIAVSFGYTSAATYKGAQTEIARVLKPGGMLICDFVNPLSLYKIIYLPKRLRKFIKEEGKYYNILTAKSISRHFAKNNLRFVSQRFFNTYPPIDFLPISFLIFFEKSIGRVLGRVMGRVRIVCFEKEK</sequence>
<feature type="domain" description="Methyltransferase" evidence="1">
    <location>
        <begin position="49"/>
        <end position="142"/>
    </location>
</feature>
<organism evidence="2 3">
    <name type="scientific">Candidatus Spechtbacteria bacterium RIFCSPHIGHO2_01_FULL_43_30</name>
    <dbReference type="NCBI Taxonomy" id="1802158"/>
    <lineage>
        <taxon>Bacteria</taxon>
        <taxon>Candidatus Spechtiibacteriota</taxon>
    </lineage>
</organism>
<dbReference type="Pfam" id="PF13649">
    <property type="entry name" value="Methyltransf_25"/>
    <property type="match status" value="1"/>
</dbReference>
<accession>A0A1G2H4F8</accession>
<dbReference type="PANTHER" id="PTHR44068">
    <property type="entry name" value="ZGC:194242"/>
    <property type="match status" value="1"/>
</dbReference>
<proteinExistence type="predicted"/>
<dbReference type="Proteomes" id="UP000177932">
    <property type="component" value="Unassembled WGS sequence"/>
</dbReference>
<dbReference type="SUPFAM" id="SSF53335">
    <property type="entry name" value="S-adenosyl-L-methionine-dependent methyltransferases"/>
    <property type="match status" value="1"/>
</dbReference>
<dbReference type="Gene3D" id="3.40.50.150">
    <property type="entry name" value="Vaccinia Virus protein VP39"/>
    <property type="match status" value="1"/>
</dbReference>
<protein>
    <recommendedName>
        <fullName evidence="1">Methyltransferase domain-containing protein</fullName>
    </recommendedName>
</protein>
<evidence type="ECO:0000313" key="2">
    <source>
        <dbReference type="EMBL" id="OGZ57366.1"/>
    </source>
</evidence>
<dbReference type="InterPro" id="IPR029063">
    <property type="entry name" value="SAM-dependent_MTases_sf"/>
</dbReference>
<gene>
    <name evidence="2" type="ORF">A2827_03720</name>
</gene>
<dbReference type="STRING" id="1802158.A2827_03720"/>
<dbReference type="EMBL" id="MHOD01000032">
    <property type="protein sequence ID" value="OGZ57366.1"/>
    <property type="molecule type" value="Genomic_DNA"/>
</dbReference>
<dbReference type="InterPro" id="IPR050447">
    <property type="entry name" value="Erg6_SMT_methyltransf"/>
</dbReference>
<reference evidence="2 3" key="1">
    <citation type="journal article" date="2016" name="Nat. Commun.">
        <title>Thousands of microbial genomes shed light on interconnected biogeochemical processes in an aquifer system.</title>
        <authorList>
            <person name="Anantharaman K."/>
            <person name="Brown C.T."/>
            <person name="Hug L.A."/>
            <person name="Sharon I."/>
            <person name="Castelle C.J."/>
            <person name="Probst A.J."/>
            <person name="Thomas B.C."/>
            <person name="Singh A."/>
            <person name="Wilkins M.J."/>
            <person name="Karaoz U."/>
            <person name="Brodie E.L."/>
            <person name="Williams K.H."/>
            <person name="Hubbard S.S."/>
            <person name="Banfield J.F."/>
        </authorList>
    </citation>
    <scope>NUCLEOTIDE SEQUENCE [LARGE SCALE GENOMIC DNA]</scope>
</reference>
<name>A0A1G2H4F8_9BACT</name>
<dbReference type="CDD" id="cd02440">
    <property type="entry name" value="AdoMet_MTases"/>
    <property type="match status" value="1"/>
</dbReference>
<evidence type="ECO:0000259" key="1">
    <source>
        <dbReference type="Pfam" id="PF13649"/>
    </source>
</evidence>
<comment type="caution">
    <text evidence="2">The sequence shown here is derived from an EMBL/GenBank/DDBJ whole genome shotgun (WGS) entry which is preliminary data.</text>
</comment>
<dbReference type="InterPro" id="IPR041698">
    <property type="entry name" value="Methyltransf_25"/>
</dbReference>
<dbReference type="AlphaFoldDB" id="A0A1G2H4F8"/>